<evidence type="ECO:0000259" key="2">
    <source>
        <dbReference type="PROSITE" id="PS50835"/>
    </source>
</evidence>
<dbReference type="InterPro" id="IPR003599">
    <property type="entry name" value="Ig_sub"/>
</dbReference>
<proteinExistence type="predicted"/>
<dbReference type="InterPro" id="IPR036179">
    <property type="entry name" value="Ig-like_dom_sf"/>
</dbReference>
<evidence type="ECO:0000313" key="4">
    <source>
        <dbReference type="Proteomes" id="UP000188273"/>
    </source>
</evidence>
<name>A0A1Q2HST1_9BACT</name>
<dbReference type="RefSeq" id="WP_161488188.1">
    <property type="nucleotide sequence ID" value="NZ_CP019633.1"/>
</dbReference>
<feature type="signal peptide" evidence="1">
    <location>
        <begin position="1"/>
        <end position="23"/>
    </location>
</feature>
<gene>
    <name evidence="3" type="ORF">L21SP3_02122</name>
</gene>
<dbReference type="CDD" id="cd00096">
    <property type="entry name" value="Ig"/>
    <property type="match status" value="1"/>
</dbReference>
<evidence type="ECO:0000256" key="1">
    <source>
        <dbReference type="SAM" id="SignalP"/>
    </source>
</evidence>
<dbReference type="Gene3D" id="2.60.120.200">
    <property type="match status" value="1"/>
</dbReference>
<dbReference type="SUPFAM" id="SSF49899">
    <property type="entry name" value="Concanavalin A-like lectins/glucanases"/>
    <property type="match status" value="1"/>
</dbReference>
<keyword evidence="1" id="KW-0732">Signal</keyword>
<reference evidence="4" key="1">
    <citation type="submission" date="2017-02" db="EMBL/GenBank/DDBJ databases">
        <title>Comparative genomics and description of representatives of a novel lineage of planctomycetes thriving in anoxic sediments.</title>
        <authorList>
            <person name="Spring S."/>
            <person name="Bunk B."/>
            <person name="Sproer C."/>
            <person name="Klenk H.-P."/>
        </authorList>
    </citation>
    <scope>NUCLEOTIDE SEQUENCE [LARGE SCALE GENOMIC DNA]</scope>
    <source>
        <strain evidence="4">L21-RPul-D3</strain>
    </source>
</reference>
<dbReference type="InterPro" id="IPR013783">
    <property type="entry name" value="Ig-like_fold"/>
</dbReference>
<dbReference type="Gene3D" id="2.60.40.10">
    <property type="entry name" value="Immunoglobulins"/>
    <property type="match status" value="1"/>
</dbReference>
<dbReference type="OrthoDB" id="9804511at2"/>
<sequence precursor="true">MKKSINYFLVLAFIGLMSVAAEANILPNGDFEADPPDQFWNSGTGGNGVVDFSYNDGYLRTDAASDHADIISDKFSASATTYNYSFEYSVDNFSSDDLAGLFQLRFFDSSGSFLGEEDVDLADTGSSTITASGSASAPAGTSSADIRVSLGVFNDFTGDLIIDNILIEADLWIITQPEGVLANEGDDVSFTAEAGSASGDTPSYQWYKSADSTIGGEDDQLLTGETAATLAISDVTSADTGFYYCEAAVNSSTITTNAAFLSFGDLVAHWSMDEADVAGSDPNYYSDLTGNGHSANIEQSVPVNFVDGVVTGDQDIENLKPNGAVEIDHLAGTANARTFDPAAESGEWSVSLWLNWNDTGLDSGYNNLWSKRDGWGFDSMQYMVHVYDEWDGAVIMETSGGGWIGTGGSAITPGQWHHLVITYDSSQRAEIWLDSELEAENDNYVMGTKSDSTFWVARNDSTAEWFDGAIDDFKVFNYSLSDKDIYDLYYDETGFRRCLEEQRPEADQNGDCVVDFVDFSLLAEEWLNDGNYTPQAF</sequence>
<organism evidence="3 4">
    <name type="scientific">Sedimentisphaera cyanobacteriorum</name>
    <dbReference type="NCBI Taxonomy" id="1940790"/>
    <lineage>
        <taxon>Bacteria</taxon>
        <taxon>Pseudomonadati</taxon>
        <taxon>Planctomycetota</taxon>
        <taxon>Phycisphaerae</taxon>
        <taxon>Sedimentisphaerales</taxon>
        <taxon>Sedimentisphaeraceae</taxon>
        <taxon>Sedimentisphaera</taxon>
    </lineage>
</organism>
<dbReference type="EMBL" id="CP019633">
    <property type="protein sequence ID" value="AQQ10293.1"/>
    <property type="molecule type" value="Genomic_DNA"/>
</dbReference>
<evidence type="ECO:0000313" key="3">
    <source>
        <dbReference type="EMBL" id="AQQ10293.1"/>
    </source>
</evidence>
<feature type="domain" description="Ig-like" evidence="2">
    <location>
        <begin position="184"/>
        <end position="255"/>
    </location>
</feature>
<dbReference type="Gene3D" id="2.60.120.260">
    <property type="entry name" value="Galactose-binding domain-like"/>
    <property type="match status" value="1"/>
</dbReference>
<dbReference type="STRING" id="1940790.L21SP3_02122"/>
<protein>
    <submittedName>
        <fullName evidence="3">Immunoglobulin I-set domain protein</fullName>
    </submittedName>
</protein>
<dbReference type="SMART" id="SM00409">
    <property type="entry name" value="IG"/>
    <property type="match status" value="1"/>
</dbReference>
<dbReference type="SUPFAM" id="SSF48726">
    <property type="entry name" value="Immunoglobulin"/>
    <property type="match status" value="1"/>
</dbReference>
<dbReference type="KEGG" id="pbu:L21SP3_02122"/>
<keyword evidence="4" id="KW-1185">Reference proteome</keyword>
<dbReference type="Proteomes" id="UP000188273">
    <property type="component" value="Chromosome"/>
</dbReference>
<dbReference type="InterPro" id="IPR007110">
    <property type="entry name" value="Ig-like_dom"/>
</dbReference>
<dbReference type="PROSITE" id="PS50835">
    <property type="entry name" value="IG_LIKE"/>
    <property type="match status" value="1"/>
</dbReference>
<dbReference type="Pfam" id="PF13927">
    <property type="entry name" value="Ig_3"/>
    <property type="match status" value="1"/>
</dbReference>
<dbReference type="Pfam" id="PF13385">
    <property type="entry name" value="Laminin_G_3"/>
    <property type="match status" value="1"/>
</dbReference>
<feature type="chain" id="PRO_5013292529" evidence="1">
    <location>
        <begin position="24"/>
        <end position="537"/>
    </location>
</feature>
<dbReference type="AlphaFoldDB" id="A0A1Q2HST1"/>
<dbReference type="InterPro" id="IPR013320">
    <property type="entry name" value="ConA-like_dom_sf"/>
</dbReference>
<accession>A0A1Q2HST1</accession>